<keyword evidence="2" id="KW-0472">Membrane</keyword>
<feature type="signal peptide" evidence="3">
    <location>
        <begin position="1"/>
        <end position="26"/>
    </location>
</feature>
<feature type="transmembrane region" description="Helical" evidence="2">
    <location>
        <begin position="37"/>
        <end position="53"/>
    </location>
</feature>
<feature type="domain" description="VanZ-like" evidence="4">
    <location>
        <begin position="35"/>
        <end position="129"/>
    </location>
</feature>
<sequence>MRIRKAPAGAFVVLCLLSAFAGLGRQQLPQYKQSDKVLHFVTFFLLTVSRVHAPTSWRRGTNCMPQLAFYWILETSRRRVLHLTAFVCCVVLAVGSEVLQGLLPNDRVFDPFDIVANEVGCLCALGLSTWYHKRMLERKRAAKNYNLVPGEDVDVELGEGLGQQESGVTHDGNAGMTVEEELDNWDENAEDWDAEDPEGANVNGNGHNAEESRPLEPKKRND</sequence>
<feature type="transmembrane region" description="Helical" evidence="2">
    <location>
        <begin position="114"/>
        <end position="131"/>
    </location>
</feature>
<feature type="region of interest" description="Disordered" evidence="1">
    <location>
        <begin position="163"/>
        <end position="222"/>
    </location>
</feature>
<feature type="chain" id="PRO_5025347744" description="VanZ-like domain-containing protein" evidence="3">
    <location>
        <begin position="27"/>
        <end position="222"/>
    </location>
</feature>
<name>A0A6A6BPM4_9PEZI</name>
<dbReference type="OrthoDB" id="63581at2759"/>
<keyword evidence="6" id="KW-1185">Reference proteome</keyword>
<evidence type="ECO:0000256" key="2">
    <source>
        <dbReference type="SAM" id="Phobius"/>
    </source>
</evidence>
<evidence type="ECO:0000313" key="5">
    <source>
        <dbReference type="EMBL" id="KAF2144511.1"/>
    </source>
</evidence>
<dbReference type="RefSeq" id="XP_033400223.1">
    <property type="nucleotide sequence ID" value="XM_033535434.1"/>
</dbReference>
<dbReference type="PANTHER" id="PTHR28008:SF1">
    <property type="entry name" value="DOMAIN PROTEIN, PUTATIVE (AFU_ORTHOLOGUE AFUA_3G10980)-RELATED"/>
    <property type="match status" value="1"/>
</dbReference>
<dbReference type="GeneID" id="54292928"/>
<dbReference type="Proteomes" id="UP000799438">
    <property type="component" value="Unassembled WGS sequence"/>
</dbReference>
<reference evidence="5" key="1">
    <citation type="journal article" date="2020" name="Stud. Mycol.">
        <title>101 Dothideomycetes genomes: a test case for predicting lifestyles and emergence of pathogens.</title>
        <authorList>
            <person name="Haridas S."/>
            <person name="Albert R."/>
            <person name="Binder M."/>
            <person name="Bloem J."/>
            <person name="Labutti K."/>
            <person name="Salamov A."/>
            <person name="Andreopoulos B."/>
            <person name="Baker S."/>
            <person name="Barry K."/>
            <person name="Bills G."/>
            <person name="Bluhm B."/>
            <person name="Cannon C."/>
            <person name="Castanera R."/>
            <person name="Culley D."/>
            <person name="Daum C."/>
            <person name="Ezra D."/>
            <person name="Gonzalez J."/>
            <person name="Henrissat B."/>
            <person name="Kuo A."/>
            <person name="Liang C."/>
            <person name="Lipzen A."/>
            <person name="Lutzoni F."/>
            <person name="Magnuson J."/>
            <person name="Mondo S."/>
            <person name="Nolan M."/>
            <person name="Ohm R."/>
            <person name="Pangilinan J."/>
            <person name="Park H.-J."/>
            <person name="Ramirez L."/>
            <person name="Alfaro M."/>
            <person name="Sun H."/>
            <person name="Tritt A."/>
            <person name="Yoshinaga Y."/>
            <person name="Zwiers L.-H."/>
            <person name="Turgeon B."/>
            <person name="Goodwin S."/>
            <person name="Spatafora J."/>
            <person name="Crous P."/>
            <person name="Grigoriev I."/>
        </authorList>
    </citation>
    <scope>NUCLEOTIDE SEQUENCE</scope>
    <source>
        <strain evidence="5">CBS 121167</strain>
    </source>
</reference>
<dbReference type="PANTHER" id="PTHR28008">
    <property type="entry name" value="DOMAIN PROTEIN, PUTATIVE (AFU_ORTHOLOGUE AFUA_3G10980)-RELATED"/>
    <property type="match status" value="1"/>
</dbReference>
<feature type="compositionally biased region" description="Basic and acidic residues" evidence="1">
    <location>
        <begin position="208"/>
        <end position="222"/>
    </location>
</feature>
<accession>A0A6A6BPM4</accession>
<proteinExistence type="predicted"/>
<keyword evidence="2" id="KW-0812">Transmembrane</keyword>
<dbReference type="EMBL" id="ML995479">
    <property type="protein sequence ID" value="KAF2144511.1"/>
    <property type="molecule type" value="Genomic_DNA"/>
</dbReference>
<feature type="transmembrane region" description="Helical" evidence="2">
    <location>
        <begin position="80"/>
        <end position="102"/>
    </location>
</feature>
<evidence type="ECO:0000256" key="3">
    <source>
        <dbReference type="SAM" id="SignalP"/>
    </source>
</evidence>
<protein>
    <recommendedName>
        <fullName evidence="4">VanZ-like domain-containing protein</fullName>
    </recommendedName>
</protein>
<keyword evidence="3" id="KW-0732">Signal</keyword>
<evidence type="ECO:0000313" key="6">
    <source>
        <dbReference type="Proteomes" id="UP000799438"/>
    </source>
</evidence>
<keyword evidence="2" id="KW-1133">Transmembrane helix</keyword>
<gene>
    <name evidence="5" type="ORF">K452DRAFT_143172</name>
</gene>
<dbReference type="Pfam" id="PF04892">
    <property type="entry name" value="VanZ"/>
    <property type="match status" value="1"/>
</dbReference>
<evidence type="ECO:0000256" key="1">
    <source>
        <dbReference type="SAM" id="MobiDB-lite"/>
    </source>
</evidence>
<feature type="compositionally biased region" description="Acidic residues" evidence="1">
    <location>
        <begin position="178"/>
        <end position="198"/>
    </location>
</feature>
<organism evidence="5 6">
    <name type="scientific">Aplosporella prunicola CBS 121167</name>
    <dbReference type="NCBI Taxonomy" id="1176127"/>
    <lineage>
        <taxon>Eukaryota</taxon>
        <taxon>Fungi</taxon>
        <taxon>Dikarya</taxon>
        <taxon>Ascomycota</taxon>
        <taxon>Pezizomycotina</taxon>
        <taxon>Dothideomycetes</taxon>
        <taxon>Dothideomycetes incertae sedis</taxon>
        <taxon>Botryosphaeriales</taxon>
        <taxon>Aplosporellaceae</taxon>
        <taxon>Aplosporella</taxon>
    </lineage>
</organism>
<dbReference type="InterPro" id="IPR006976">
    <property type="entry name" value="VanZ-like"/>
</dbReference>
<dbReference type="AlphaFoldDB" id="A0A6A6BPM4"/>
<evidence type="ECO:0000259" key="4">
    <source>
        <dbReference type="Pfam" id="PF04892"/>
    </source>
</evidence>